<keyword evidence="5" id="KW-0175">Coiled coil</keyword>
<evidence type="ECO:0000313" key="8">
    <source>
        <dbReference type="Proteomes" id="UP000172353"/>
    </source>
</evidence>
<dbReference type="OrthoDB" id="19344at10239"/>
<dbReference type="PIR" id="T28312">
    <property type="entry name" value="T28312"/>
</dbReference>
<comment type="subcellular location">
    <subcellularLocation>
        <location evidence="2">Host cytoplasm</location>
    </subcellularLocation>
</comment>
<dbReference type="InterPro" id="IPR007755">
    <property type="entry name" value="Poxvirus_A11"/>
</dbReference>
<evidence type="ECO:0000256" key="4">
    <source>
        <dbReference type="ARBA" id="ARBA00022921"/>
    </source>
</evidence>
<reference evidence="7 8" key="1">
    <citation type="journal article" date="1999" name="J. Virol.">
        <title>The genome of Melanoplus sanguinipes entomopoxvirus.</title>
        <authorList>
            <person name="Afonso C.L."/>
            <person name="Tulman E.R."/>
            <person name="Lu Z."/>
            <person name="Oma E."/>
            <person name="Kutish G.F."/>
            <person name="Rock D.L."/>
        </authorList>
    </citation>
    <scope>NUCLEOTIDE SEQUENCE [LARGE SCALE GENOMIC DNA]</scope>
    <source>
        <strain evidence="7">Tucson</strain>
    </source>
</reference>
<dbReference type="EMBL" id="AF063866">
    <property type="protein sequence ID" value="AAC97784.1"/>
    <property type="molecule type" value="Genomic_DNA"/>
</dbReference>
<evidence type="ECO:0000256" key="5">
    <source>
        <dbReference type="ARBA" id="ARBA00023054"/>
    </source>
</evidence>
<evidence type="ECO:0000256" key="1">
    <source>
        <dbReference type="ARBA" id="ARBA00002871"/>
    </source>
</evidence>
<proteinExistence type="predicted"/>
<evidence type="ECO:0000313" key="7">
    <source>
        <dbReference type="EMBL" id="AAC97784.1"/>
    </source>
</evidence>
<dbReference type="RefSeq" id="NP_048222.1">
    <property type="nucleotide sequence ID" value="NC_001993.1"/>
</dbReference>
<keyword evidence="8" id="KW-1185">Reference proteome</keyword>
<evidence type="ECO:0000256" key="6">
    <source>
        <dbReference type="ARBA" id="ARBA00023200"/>
    </source>
</evidence>
<dbReference type="Proteomes" id="UP000172353">
    <property type="component" value="Segment"/>
</dbReference>
<gene>
    <name evidence="7" type="primary">MSV151</name>
</gene>
<dbReference type="KEGG" id="vg:1449779"/>
<organismHost>
    <name type="scientific">Melanoplus sanguinipes</name>
    <name type="common">Migratory grasshopper</name>
    <dbReference type="NCBI Taxonomy" id="65742"/>
</organismHost>
<dbReference type="GO" id="GO:0030430">
    <property type="term" value="C:host cell cytoplasm"/>
    <property type="evidence" value="ECO:0007669"/>
    <property type="project" value="UniProtKB-SubCell"/>
</dbReference>
<keyword evidence="3" id="KW-0597">Phosphoprotein</keyword>
<sequence length="313" mass="36439">MIISKVEYENINNNNVDLENDSNYPGYYPEFFKEQYINNVQELYTEPDNSNTNTIISKLIPIDDDIEDNNDELNKLFDETIYNNENNDNDNDNVNYNTSVSITKSNKSSKSSIKTEINIFNEQNTKSSQFTKKTSPIRPPSNTELLKQLKDENKKLKKQQYKTSKSKNMQLLISKLNGFCEQSLNKKKEILNFAIKQDITLSIDDFKYMDEDEIEEIYQLIKNINIHKQSFNTSMIIIKLIFVCIEKCLVDVFKLTEFKNMVSVITDEFIDNKCNTTKTFINNYVSTPNIPFMDIGIQIVGIGIKNYFNVNLI</sequence>
<dbReference type="Pfam" id="PF05061">
    <property type="entry name" value="Pox_A11"/>
    <property type="match status" value="1"/>
</dbReference>
<evidence type="ECO:0000256" key="2">
    <source>
        <dbReference type="ARBA" id="ARBA00004192"/>
    </source>
</evidence>
<protein>
    <submittedName>
        <fullName evidence="7">ORF MSV151 putative vaccinia A11R homolog, similar to SW:P33836</fullName>
    </submittedName>
</protein>
<organism evidence="7 8">
    <name type="scientific">Melanoplus sanguinipes entomopoxvirus</name>
    <name type="common">MsEPV</name>
    <dbReference type="NCBI Taxonomy" id="83191"/>
    <lineage>
        <taxon>Viruses</taxon>
        <taxon>Varidnaviria</taxon>
        <taxon>Bamfordvirae</taxon>
        <taxon>Nucleocytoviricota</taxon>
        <taxon>Pokkesviricetes</taxon>
        <taxon>Chitovirales</taxon>
        <taxon>Poxviridae</taxon>
        <taxon>Entomopoxvirinae</taxon>
        <taxon>Deltaentomopoxvirus</taxon>
        <taxon>Deltaentomopoxvirus msanguinipes</taxon>
    </lineage>
</organism>
<keyword evidence="4" id="KW-0426">Late protein</keyword>
<keyword evidence="6" id="KW-1035">Host cytoplasm</keyword>
<accession>Q9YVU1</accession>
<comment type="function">
    <text evidence="1">Required for viral crescent formation early during virus morphogenesis.</text>
</comment>
<dbReference type="GeneID" id="1449779"/>
<evidence type="ECO:0000256" key="3">
    <source>
        <dbReference type="ARBA" id="ARBA00022553"/>
    </source>
</evidence>
<name>Q9YVU1_MSEPV</name>